<reference evidence="1 2" key="1">
    <citation type="journal article" date="2016" name="Nat. Commun.">
        <title>Extremotolerant tardigrade genome and improved radiotolerance of human cultured cells by tardigrade-unique protein.</title>
        <authorList>
            <person name="Hashimoto T."/>
            <person name="Horikawa D.D."/>
            <person name="Saito Y."/>
            <person name="Kuwahara H."/>
            <person name="Kozuka-Hata H."/>
            <person name="Shin-I T."/>
            <person name="Minakuchi Y."/>
            <person name="Ohishi K."/>
            <person name="Motoyama A."/>
            <person name="Aizu T."/>
            <person name="Enomoto A."/>
            <person name="Kondo K."/>
            <person name="Tanaka S."/>
            <person name="Hara Y."/>
            <person name="Koshikawa S."/>
            <person name="Sagara H."/>
            <person name="Miura T."/>
            <person name="Yokobori S."/>
            <person name="Miyagawa K."/>
            <person name="Suzuki Y."/>
            <person name="Kubo T."/>
            <person name="Oyama M."/>
            <person name="Kohara Y."/>
            <person name="Fujiyama A."/>
            <person name="Arakawa K."/>
            <person name="Katayama T."/>
            <person name="Toyoda A."/>
            <person name="Kunieda T."/>
        </authorList>
    </citation>
    <scope>NUCLEOTIDE SEQUENCE [LARGE SCALE GENOMIC DNA]</scope>
    <source>
        <strain evidence="1 2">YOKOZUNA-1</strain>
    </source>
</reference>
<evidence type="ECO:0000313" key="1">
    <source>
        <dbReference type="EMBL" id="GAU97964.1"/>
    </source>
</evidence>
<proteinExistence type="predicted"/>
<dbReference type="Proteomes" id="UP000186922">
    <property type="component" value="Unassembled WGS sequence"/>
</dbReference>
<gene>
    <name evidence="1" type="primary">RvY_09178-1</name>
    <name evidence="1" type="synonym">RvY_09178.1</name>
    <name evidence="1" type="ORF">RvY_09178</name>
</gene>
<name>A0A1D1V8J1_RAMVA</name>
<evidence type="ECO:0000313" key="2">
    <source>
        <dbReference type="Proteomes" id="UP000186922"/>
    </source>
</evidence>
<keyword evidence="2" id="KW-1185">Reference proteome</keyword>
<dbReference type="EMBL" id="BDGG01000004">
    <property type="protein sequence ID" value="GAU97964.1"/>
    <property type="molecule type" value="Genomic_DNA"/>
</dbReference>
<dbReference type="AlphaFoldDB" id="A0A1D1V8J1"/>
<sequence>MNAPKEDRTPILALGTWTRPIVPHIDILSASPSEKERPVFPMPLICMVGNWRRRRGVYFKAISLIRSGIHTRLHKGKPRS</sequence>
<accession>A0A1D1V8J1</accession>
<protein>
    <submittedName>
        <fullName evidence="1">Uncharacterized protein</fullName>
    </submittedName>
</protein>
<organism evidence="1 2">
    <name type="scientific">Ramazzottius varieornatus</name>
    <name type="common">Water bear</name>
    <name type="synonym">Tardigrade</name>
    <dbReference type="NCBI Taxonomy" id="947166"/>
    <lineage>
        <taxon>Eukaryota</taxon>
        <taxon>Metazoa</taxon>
        <taxon>Ecdysozoa</taxon>
        <taxon>Tardigrada</taxon>
        <taxon>Eutardigrada</taxon>
        <taxon>Parachela</taxon>
        <taxon>Hypsibioidea</taxon>
        <taxon>Ramazzottiidae</taxon>
        <taxon>Ramazzottius</taxon>
    </lineage>
</organism>
<comment type="caution">
    <text evidence="1">The sequence shown here is derived from an EMBL/GenBank/DDBJ whole genome shotgun (WGS) entry which is preliminary data.</text>
</comment>